<reference evidence="1 2" key="1">
    <citation type="submission" date="2018-01" db="EMBL/GenBank/DDBJ databases">
        <title>Co-occurrence of chitin degradation, pigmentation and bioactivity in marine Pseudoalteromonas.</title>
        <authorList>
            <person name="Paulsen S."/>
            <person name="Gram L."/>
            <person name="Machado H."/>
        </authorList>
    </citation>
    <scope>NUCLEOTIDE SEQUENCE [LARGE SCALE GENOMIC DNA]</scope>
    <source>
        <strain evidence="1 2">S3898</strain>
    </source>
</reference>
<dbReference type="AlphaFoldDB" id="A0A4V2EJ62"/>
<protein>
    <submittedName>
        <fullName evidence="1">Uncharacterized protein</fullName>
    </submittedName>
</protein>
<evidence type="ECO:0000313" key="2">
    <source>
        <dbReference type="Proteomes" id="UP000291338"/>
    </source>
</evidence>
<accession>A0A4V2EJ62</accession>
<sequence length="94" mass="10760">MCFLVLQLVNGFYFKHSIFLNEGNYMGRVEKLMVRMVLSDVSQHFSEPVDLLSDDSISTYGDGLYQVLNELEAQQLVKRLESGHFTVGDAYTNF</sequence>
<name>A0A4V2EJ62_9GAMM</name>
<proteinExistence type="predicted"/>
<comment type="caution">
    <text evidence="1">The sequence shown here is derived from an EMBL/GenBank/DDBJ whole genome shotgun (WGS) entry which is preliminary data.</text>
</comment>
<dbReference type="EMBL" id="PPSX01000123">
    <property type="protein sequence ID" value="RZQ51238.1"/>
    <property type="molecule type" value="Genomic_DNA"/>
</dbReference>
<evidence type="ECO:0000313" key="1">
    <source>
        <dbReference type="EMBL" id="RZQ51238.1"/>
    </source>
</evidence>
<gene>
    <name evidence="1" type="ORF">C1E23_20620</name>
</gene>
<organism evidence="1 2">
    <name type="scientific">Pseudoalteromonas phenolica</name>
    <dbReference type="NCBI Taxonomy" id="161398"/>
    <lineage>
        <taxon>Bacteria</taxon>
        <taxon>Pseudomonadati</taxon>
        <taxon>Pseudomonadota</taxon>
        <taxon>Gammaproteobacteria</taxon>
        <taxon>Alteromonadales</taxon>
        <taxon>Pseudoalteromonadaceae</taxon>
        <taxon>Pseudoalteromonas</taxon>
    </lineage>
</organism>
<dbReference type="Proteomes" id="UP000291338">
    <property type="component" value="Unassembled WGS sequence"/>
</dbReference>